<dbReference type="GO" id="GO:0046983">
    <property type="term" value="F:protein dimerization activity"/>
    <property type="evidence" value="ECO:0007669"/>
    <property type="project" value="InterPro"/>
</dbReference>
<dbReference type="SMART" id="SM00353">
    <property type="entry name" value="HLH"/>
    <property type="match status" value="1"/>
</dbReference>
<evidence type="ECO:0000313" key="7">
    <source>
        <dbReference type="EMBL" id="PNR53397.1"/>
    </source>
</evidence>
<evidence type="ECO:0000313" key="9">
    <source>
        <dbReference type="Proteomes" id="UP000006727"/>
    </source>
</evidence>
<dbReference type="GO" id="GO:0043565">
    <property type="term" value="F:sequence-specific DNA binding"/>
    <property type="evidence" value="ECO:0000318"/>
    <property type="project" value="GO_Central"/>
</dbReference>
<dbReference type="RefSeq" id="XP_024375131.1">
    <property type="nucleotide sequence ID" value="XM_024519363.2"/>
</dbReference>
<feature type="region of interest" description="Disordered" evidence="5">
    <location>
        <begin position="169"/>
        <end position="202"/>
    </location>
</feature>
<dbReference type="SUPFAM" id="SSF47459">
    <property type="entry name" value="HLH, helix-loop-helix DNA-binding domain"/>
    <property type="match status" value="1"/>
</dbReference>
<keyword evidence="4" id="KW-0539">Nucleus</keyword>
<dbReference type="EMBL" id="ABEU02000005">
    <property type="protein sequence ID" value="PNR53397.1"/>
    <property type="molecule type" value="Genomic_DNA"/>
</dbReference>
<dbReference type="Gene3D" id="4.10.280.10">
    <property type="entry name" value="Helix-loop-helix DNA-binding domain"/>
    <property type="match status" value="1"/>
</dbReference>
<name>A0A2K1KHZ5_PHYPA</name>
<feature type="region of interest" description="Disordered" evidence="5">
    <location>
        <begin position="281"/>
        <end position="305"/>
    </location>
</feature>
<keyword evidence="3" id="KW-0804">Transcription</keyword>
<dbReference type="AlphaFoldDB" id="A0A2K1KHZ5"/>
<protein>
    <recommendedName>
        <fullName evidence="6">BHLH domain-containing protein</fullName>
    </recommendedName>
</protein>
<evidence type="ECO:0000256" key="4">
    <source>
        <dbReference type="ARBA" id="ARBA00023242"/>
    </source>
</evidence>
<dbReference type="GO" id="GO:0005634">
    <property type="term" value="C:nucleus"/>
    <property type="evidence" value="ECO:0000318"/>
    <property type="project" value="GO_Central"/>
</dbReference>
<dbReference type="InterPro" id="IPR051358">
    <property type="entry name" value="TF_AMS/ICE1/BHLH6-like"/>
</dbReference>
<dbReference type="Pfam" id="PF00010">
    <property type="entry name" value="HLH"/>
    <property type="match status" value="1"/>
</dbReference>
<dbReference type="KEGG" id="ppp:112282123"/>
<dbReference type="Proteomes" id="UP000006727">
    <property type="component" value="Chromosome 5"/>
</dbReference>
<dbReference type="RefSeq" id="XP_024375133.1">
    <property type="nucleotide sequence ID" value="XM_024519365.2"/>
</dbReference>
<keyword evidence="9" id="KW-1185">Reference proteome</keyword>
<dbReference type="PANTHER" id="PTHR31945:SF144">
    <property type="entry name" value="BHLH DOMAIN-CONTAINING PROTEIN"/>
    <property type="match status" value="1"/>
</dbReference>
<evidence type="ECO:0000256" key="5">
    <source>
        <dbReference type="SAM" id="MobiDB-lite"/>
    </source>
</evidence>
<dbReference type="Gramene" id="Pp3c5_1140V3.1">
    <property type="protein sequence ID" value="Pp3c5_1140V3.1"/>
    <property type="gene ID" value="Pp3c5_1140"/>
</dbReference>
<sequence length="424" mass="47371">MCNLRFSLFHCRLEANKVVFSEPKSLVRTYCQEAREADKVPPTVSINWKENTDPDFHTSYMAHNPRKLDMWNSYQVTGSAKSEEFDKCNGMPRTLSAGLQAAWEQLERTGLHDPLSVVHYERLDAIGTGTASRHDSGQVGEIQSGYNGIYFDEIPEALPSHHSDFTSINRNPSVTASQLNGASPDLDTEMNSEPEKKRGRRKFPEGWVASKNLISERKRREKLQKSLLDLRALVPKITKMDKVSILSDAIEHVQDLKQKVEMLENLSTTVEDGSIDQATAECSKSSGSNLEVSEADDEGHNQYHASEDASCSARCDYQSNSSSQDWAMHQVSHTFLAQLDVTKLEHGLYKLNFTCKQQPGVLVQLSQAIEAFVIEIVHTNIVVITPTKVTCSFVVKMSSWNVMAVTDVEADIKQLLGQSGLLFS</sequence>
<feature type="compositionally biased region" description="Polar residues" evidence="5">
    <location>
        <begin position="281"/>
        <end position="291"/>
    </location>
</feature>
<dbReference type="PaxDb" id="3218-PP1S72_3V6.1"/>
<dbReference type="EnsemblPlants" id="Pp3c5_1140V3.6">
    <property type="protein sequence ID" value="Pp3c5_1140V3.6"/>
    <property type="gene ID" value="Pp3c5_1140"/>
</dbReference>
<evidence type="ECO:0000256" key="2">
    <source>
        <dbReference type="ARBA" id="ARBA00023015"/>
    </source>
</evidence>
<reference evidence="7 9" key="2">
    <citation type="journal article" date="2018" name="Plant J.">
        <title>The Physcomitrella patens chromosome-scale assembly reveals moss genome structure and evolution.</title>
        <authorList>
            <person name="Lang D."/>
            <person name="Ullrich K.K."/>
            <person name="Murat F."/>
            <person name="Fuchs J."/>
            <person name="Jenkins J."/>
            <person name="Haas F.B."/>
            <person name="Piednoel M."/>
            <person name="Gundlach H."/>
            <person name="Van Bel M."/>
            <person name="Meyberg R."/>
            <person name="Vives C."/>
            <person name="Morata J."/>
            <person name="Symeonidi A."/>
            <person name="Hiss M."/>
            <person name="Muchero W."/>
            <person name="Kamisugi Y."/>
            <person name="Saleh O."/>
            <person name="Blanc G."/>
            <person name="Decker E.L."/>
            <person name="van Gessel N."/>
            <person name="Grimwood J."/>
            <person name="Hayes R.D."/>
            <person name="Graham S.W."/>
            <person name="Gunter L.E."/>
            <person name="McDaniel S.F."/>
            <person name="Hoernstein S.N.W."/>
            <person name="Larsson A."/>
            <person name="Li F.W."/>
            <person name="Perroud P.F."/>
            <person name="Phillips J."/>
            <person name="Ranjan P."/>
            <person name="Rokshar D.S."/>
            <person name="Rothfels C.J."/>
            <person name="Schneider L."/>
            <person name="Shu S."/>
            <person name="Stevenson D.W."/>
            <person name="Thummler F."/>
            <person name="Tillich M."/>
            <person name="Villarreal Aguilar J.C."/>
            <person name="Widiez T."/>
            <person name="Wong G.K."/>
            <person name="Wymore A."/>
            <person name="Zhang Y."/>
            <person name="Zimmer A.D."/>
            <person name="Quatrano R.S."/>
            <person name="Mayer K.F.X."/>
            <person name="Goodstein D."/>
            <person name="Casacuberta J.M."/>
            <person name="Vandepoele K."/>
            <person name="Reski R."/>
            <person name="Cuming A.C."/>
            <person name="Tuskan G.A."/>
            <person name="Maumus F."/>
            <person name="Salse J."/>
            <person name="Schmutz J."/>
            <person name="Rensing S.A."/>
        </authorList>
    </citation>
    <scope>NUCLEOTIDE SEQUENCE [LARGE SCALE GENOMIC DNA]</scope>
    <source>
        <strain evidence="8 9">cv. Gransden 2004</strain>
    </source>
</reference>
<accession>A0A2K1KHZ5</accession>
<dbReference type="GO" id="GO:0003700">
    <property type="term" value="F:DNA-binding transcription factor activity"/>
    <property type="evidence" value="ECO:0000318"/>
    <property type="project" value="GO_Central"/>
</dbReference>
<dbReference type="GO" id="GO:0006355">
    <property type="term" value="P:regulation of DNA-templated transcription"/>
    <property type="evidence" value="ECO:0000318"/>
    <property type="project" value="GO_Central"/>
</dbReference>
<evidence type="ECO:0000256" key="1">
    <source>
        <dbReference type="ARBA" id="ARBA00004123"/>
    </source>
</evidence>
<dbReference type="Gramene" id="Pp3c5_1140V3.5">
    <property type="protein sequence ID" value="Pp3c5_1140V3.5"/>
    <property type="gene ID" value="Pp3c5_1140"/>
</dbReference>
<reference evidence="8" key="3">
    <citation type="submission" date="2020-12" db="UniProtKB">
        <authorList>
            <consortium name="EnsemblPlants"/>
        </authorList>
    </citation>
    <scope>IDENTIFICATION</scope>
</reference>
<evidence type="ECO:0000259" key="6">
    <source>
        <dbReference type="PROSITE" id="PS50888"/>
    </source>
</evidence>
<evidence type="ECO:0000313" key="8">
    <source>
        <dbReference type="EnsemblPlants" id="Pp3c5_1140V3.1"/>
    </source>
</evidence>
<dbReference type="PROSITE" id="PS50888">
    <property type="entry name" value="BHLH"/>
    <property type="match status" value="1"/>
</dbReference>
<gene>
    <name evidence="8" type="primary">LOC112282123</name>
    <name evidence="7" type="ORF">PHYPA_007072</name>
</gene>
<organism evidence="7">
    <name type="scientific">Physcomitrium patens</name>
    <name type="common">Spreading-leaved earth moss</name>
    <name type="synonym">Physcomitrella patens</name>
    <dbReference type="NCBI Taxonomy" id="3218"/>
    <lineage>
        <taxon>Eukaryota</taxon>
        <taxon>Viridiplantae</taxon>
        <taxon>Streptophyta</taxon>
        <taxon>Embryophyta</taxon>
        <taxon>Bryophyta</taxon>
        <taxon>Bryophytina</taxon>
        <taxon>Bryopsida</taxon>
        <taxon>Funariidae</taxon>
        <taxon>Funariales</taxon>
        <taxon>Funariaceae</taxon>
        <taxon>Physcomitrium</taxon>
    </lineage>
</organism>
<dbReference type="InterPro" id="IPR011598">
    <property type="entry name" value="bHLH_dom"/>
</dbReference>
<evidence type="ECO:0000256" key="3">
    <source>
        <dbReference type="ARBA" id="ARBA00023163"/>
    </source>
</evidence>
<dbReference type="PANTHER" id="PTHR31945">
    <property type="entry name" value="TRANSCRIPTION FACTOR SCREAM2-RELATED"/>
    <property type="match status" value="1"/>
</dbReference>
<reference evidence="7 9" key="1">
    <citation type="journal article" date="2008" name="Science">
        <title>The Physcomitrella genome reveals evolutionary insights into the conquest of land by plants.</title>
        <authorList>
            <person name="Rensing S."/>
            <person name="Lang D."/>
            <person name="Zimmer A."/>
            <person name="Terry A."/>
            <person name="Salamov A."/>
            <person name="Shapiro H."/>
            <person name="Nishiyama T."/>
            <person name="Perroud P.-F."/>
            <person name="Lindquist E."/>
            <person name="Kamisugi Y."/>
            <person name="Tanahashi T."/>
            <person name="Sakakibara K."/>
            <person name="Fujita T."/>
            <person name="Oishi K."/>
            <person name="Shin-I T."/>
            <person name="Kuroki Y."/>
            <person name="Toyoda A."/>
            <person name="Suzuki Y."/>
            <person name="Hashimoto A."/>
            <person name="Yamaguchi K."/>
            <person name="Sugano A."/>
            <person name="Kohara Y."/>
            <person name="Fujiyama A."/>
            <person name="Anterola A."/>
            <person name="Aoki S."/>
            <person name="Ashton N."/>
            <person name="Barbazuk W.B."/>
            <person name="Barker E."/>
            <person name="Bennetzen J."/>
            <person name="Bezanilla M."/>
            <person name="Blankenship R."/>
            <person name="Cho S.H."/>
            <person name="Dutcher S."/>
            <person name="Estelle M."/>
            <person name="Fawcett J.A."/>
            <person name="Gundlach H."/>
            <person name="Hanada K."/>
            <person name="Heyl A."/>
            <person name="Hicks K.A."/>
            <person name="Hugh J."/>
            <person name="Lohr M."/>
            <person name="Mayer K."/>
            <person name="Melkozernov A."/>
            <person name="Murata T."/>
            <person name="Nelson D."/>
            <person name="Pils B."/>
            <person name="Prigge M."/>
            <person name="Reiss B."/>
            <person name="Renner T."/>
            <person name="Rombauts S."/>
            <person name="Rushton P."/>
            <person name="Sanderfoot A."/>
            <person name="Schween G."/>
            <person name="Shiu S.-H."/>
            <person name="Stueber K."/>
            <person name="Theodoulou F.L."/>
            <person name="Tu H."/>
            <person name="Van de Peer Y."/>
            <person name="Verrier P.J."/>
            <person name="Waters E."/>
            <person name="Wood A."/>
            <person name="Yang L."/>
            <person name="Cove D."/>
            <person name="Cuming A."/>
            <person name="Hasebe M."/>
            <person name="Lucas S."/>
            <person name="Mishler D.B."/>
            <person name="Reski R."/>
            <person name="Grigoriev I."/>
            <person name="Quatrano R.S."/>
            <person name="Boore J.L."/>
        </authorList>
    </citation>
    <scope>NUCLEOTIDE SEQUENCE [LARGE SCALE GENOMIC DNA]</scope>
    <source>
        <strain evidence="8 9">cv. Gransden 2004</strain>
    </source>
</reference>
<feature type="domain" description="BHLH" evidence="6">
    <location>
        <begin position="207"/>
        <end position="256"/>
    </location>
</feature>
<dbReference type="EnsemblPlants" id="Pp3c5_1140V3.5">
    <property type="protein sequence ID" value="Pp3c5_1140V3.5"/>
    <property type="gene ID" value="Pp3c5_1140"/>
</dbReference>
<dbReference type="InterPro" id="IPR036638">
    <property type="entry name" value="HLH_DNA-bd_sf"/>
</dbReference>
<proteinExistence type="predicted"/>
<dbReference type="EnsemblPlants" id="Pp3c5_1140V3.1">
    <property type="protein sequence ID" value="Pp3c5_1140V3.1"/>
    <property type="gene ID" value="Pp3c5_1140"/>
</dbReference>
<dbReference type="Gramene" id="Pp3c5_1140V3.6">
    <property type="protein sequence ID" value="Pp3c5_1140V3.6"/>
    <property type="gene ID" value="Pp3c5_1140"/>
</dbReference>
<keyword evidence="2" id="KW-0805">Transcription regulation</keyword>
<dbReference type="OrthoDB" id="623055at2759"/>
<dbReference type="GeneID" id="112282123"/>
<comment type="subcellular location">
    <subcellularLocation>
        <location evidence="1">Nucleus</location>
    </subcellularLocation>
</comment>
<feature type="compositionally biased region" description="Polar residues" evidence="5">
    <location>
        <begin position="169"/>
        <end position="181"/>
    </location>
</feature>